<dbReference type="Pfam" id="PF12833">
    <property type="entry name" value="HTH_18"/>
    <property type="match status" value="1"/>
</dbReference>
<evidence type="ECO:0000256" key="3">
    <source>
        <dbReference type="ARBA" id="ARBA00023163"/>
    </source>
</evidence>
<keyword evidence="2 5" id="KW-0238">DNA-binding</keyword>
<dbReference type="SMART" id="SM00342">
    <property type="entry name" value="HTH_ARAC"/>
    <property type="match status" value="1"/>
</dbReference>
<evidence type="ECO:0000313" key="5">
    <source>
        <dbReference type="EMBL" id="SFA82877.1"/>
    </source>
</evidence>
<feature type="domain" description="HTH araC/xylS-type" evidence="4">
    <location>
        <begin position="8"/>
        <end position="106"/>
    </location>
</feature>
<dbReference type="InterPro" id="IPR018060">
    <property type="entry name" value="HTH_AraC"/>
</dbReference>
<evidence type="ECO:0000313" key="6">
    <source>
        <dbReference type="Proteomes" id="UP000198838"/>
    </source>
</evidence>
<gene>
    <name evidence="5" type="ORF">SAMN05216249_10340</name>
</gene>
<dbReference type="OrthoDB" id="9782503at2"/>
<dbReference type="STRING" id="1120918.SAMN05216249_10340"/>
<dbReference type="GO" id="GO:0003700">
    <property type="term" value="F:DNA-binding transcription factor activity"/>
    <property type="evidence" value="ECO:0007669"/>
    <property type="project" value="InterPro"/>
</dbReference>
<sequence>MKKVKQMEVVLEYILEHIDEDRIDFEKMAAQFKYNPSYLALAFRDHFEISFHKYVNKLQMRKAARLIYNTKQTSRAVKESRYVLSMGFSNAFKNEIGVSPRAFLNRNVEVPDMPLKKEILGLPLSMEYKITDSFNIAGFSITPKQKDEADLLDNTAYAYGYPRMTKRLTNKKEWYGLWWNNEKDHLIYVLAQKATEDENYANGKKFIHIPQARYAIFSFPKLDDVRKTVKAQRYLAHYIFKEWMVINEKTVDPKGITYEFYNEDSFGIAVPLAKGMYGYDSLENSGRGCENWTKYIDEHYKEEDFNVSIAARYFEYDKDLFEKIFWLRYGVSVDEYLKNKRVFGEGYNAVNLFEFYKKNKEKIKISYMRIRKFYVSSKPVEKFGDGKIDERNIVDLVKVAFEEDAKKYIGKTDKDNKELTTCGALWHEYEDADGETHYDYVEGPTFTRKAALPTDKRREKIEVKGGYYAVIETLNENDTDNFKENYELLDKCGFHGWVKERRYHFDQSRISFVSFRNNKLYFYVPVIANKSTENAAKKD</sequence>
<proteinExistence type="predicted"/>
<dbReference type="GO" id="GO:0043565">
    <property type="term" value="F:sequence-specific DNA binding"/>
    <property type="evidence" value="ECO:0007669"/>
    <property type="project" value="InterPro"/>
</dbReference>
<name>A0A1I0W3E9_9FIRM</name>
<protein>
    <submittedName>
        <fullName evidence="5">AraC-type DNA-binding protein</fullName>
    </submittedName>
</protein>
<evidence type="ECO:0000256" key="1">
    <source>
        <dbReference type="ARBA" id="ARBA00023015"/>
    </source>
</evidence>
<organism evidence="5 6">
    <name type="scientific">Acetitomaculum ruminis DSM 5522</name>
    <dbReference type="NCBI Taxonomy" id="1120918"/>
    <lineage>
        <taxon>Bacteria</taxon>
        <taxon>Bacillati</taxon>
        <taxon>Bacillota</taxon>
        <taxon>Clostridia</taxon>
        <taxon>Lachnospirales</taxon>
        <taxon>Lachnospiraceae</taxon>
        <taxon>Acetitomaculum</taxon>
    </lineage>
</organism>
<dbReference type="AlphaFoldDB" id="A0A1I0W3E9"/>
<evidence type="ECO:0000256" key="2">
    <source>
        <dbReference type="ARBA" id="ARBA00023125"/>
    </source>
</evidence>
<reference evidence="5 6" key="1">
    <citation type="submission" date="2016-10" db="EMBL/GenBank/DDBJ databases">
        <authorList>
            <person name="de Groot N.N."/>
        </authorList>
    </citation>
    <scope>NUCLEOTIDE SEQUENCE [LARGE SCALE GENOMIC DNA]</scope>
    <source>
        <strain evidence="5 6">DSM 5522</strain>
    </source>
</reference>
<accession>A0A1I0W3E9</accession>
<keyword evidence="6" id="KW-1185">Reference proteome</keyword>
<dbReference type="Gene3D" id="3.20.80.10">
    <property type="entry name" value="Regulatory factor, effector binding domain"/>
    <property type="match status" value="1"/>
</dbReference>
<dbReference type="PROSITE" id="PS01124">
    <property type="entry name" value="HTH_ARAC_FAMILY_2"/>
    <property type="match status" value="1"/>
</dbReference>
<dbReference type="InterPro" id="IPR009057">
    <property type="entry name" value="Homeodomain-like_sf"/>
</dbReference>
<dbReference type="RefSeq" id="WP_092870447.1">
    <property type="nucleotide sequence ID" value="NZ_FOJY01000003.1"/>
</dbReference>
<dbReference type="EMBL" id="FOJY01000003">
    <property type="protein sequence ID" value="SFA82877.1"/>
    <property type="molecule type" value="Genomic_DNA"/>
</dbReference>
<dbReference type="InterPro" id="IPR050959">
    <property type="entry name" value="MarA-like"/>
</dbReference>
<dbReference type="PANTHER" id="PTHR47504">
    <property type="entry name" value="RIGHT ORIGIN-BINDING PROTEIN"/>
    <property type="match status" value="1"/>
</dbReference>
<keyword evidence="1" id="KW-0805">Transcription regulation</keyword>
<dbReference type="InterPro" id="IPR011256">
    <property type="entry name" value="Reg_factor_effector_dom_sf"/>
</dbReference>
<keyword evidence="3" id="KW-0804">Transcription</keyword>
<evidence type="ECO:0000259" key="4">
    <source>
        <dbReference type="PROSITE" id="PS01124"/>
    </source>
</evidence>
<dbReference type="SUPFAM" id="SSF46689">
    <property type="entry name" value="Homeodomain-like"/>
    <property type="match status" value="1"/>
</dbReference>
<dbReference type="Proteomes" id="UP000198838">
    <property type="component" value="Unassembled WGS sequence"/>
</dbReference>
<dbReference type="Gene3D" id="1.10.10.60">
    <property type="entry name" value="Homeodomain-like"/>
    <property type="match status" value="2"/>
</dbReference>
<dbReference type="PANTHER" id="PTHR47504:SF5">
    <property type="entry name" value="RIGHT ORIGIN-BINDING PROTEIN"/>
    <property type="match status" value="1"/>
</dbReference>